<feature type="chain" id="PRO_5038801633" evidence="4">
    <location>
        <begin position="22"/>
        <end position="1011"/>
    </location>
</feature>
<evidence type="ECO:0000256" key="4">
    <source>
        <dbReference type="SAM" id="SignalP"/>
    </source>
</evidence>
<name>A0A9D1GEC1_9BACT</name>
<evidence type="ECO:0000256" key="3">
    <source>
        <dbReference type="ARBA" id="ARBA00023295"/>
    </source>
</evidence>
<feature type="domain" description="Glycosyl hydrolases family 2 sugar binding" evidence="7">
    <location>
        <begin position="103"/>
        <end position="192"/>
    </location>
</feature>
<dbReference type="InterPro" id="IPR013783">
    <property type="entry name" value="Ig-like_fold"/>
</dbReference>
<dbReference type="SUPFAM" id="SSF49785">
    <property type="entry name" value="Galactose-binding domain-like"/>
    <property type="match status" value="1"/>
</dbReference>
<feature type="signal peptide" evidence="4">
    <location>
        <begin position="1"/>
        <end position="21"/>
    </location>
</feature>
<dbReference type="InterPro" id="IPR051913">
    <property type="entry name" value="GH2_Domain-Containing"/>
</dbReference>
<accession>A0A9D1GEC1</accession>
<keyword evidence="4" id="KW-0732">Signal</keyword>
<evidence type="ECO:0000313" key="8">
    <source>
        <dbReference type="EMBL" id="HIT39450.1"/>
    </source>
</evidence>
<reference evidence="8" key="1">
    <citation type="submission" date="2020-10" db="EMBL/GenBank/DDBJ databases">
        <authorList>
            <person name="Gilroy R."/>
        </authorList>
    </citation>
    <scope>NUCLEOTIDE SEQUENCE</scope>
    <source>
        <strain evidence="8">21143</strain>
    </source>
</reference>
<evidence type="ECO:0000256" key="2">
    <source>
        <dbReference type="ARBA" id="ARBA00022801"/>
    </source>
</evidence>
<dbReference type="Gene3D" id="2.60.120.260">
    <property type="entry name" value="Galactose-binding domain-like"/>
    <property type="match status" value="1"/>
</dbReference>
<evidence type="ECO:0000259" key="5">
    <source>
        <dbReference type="Pfam" id="PF00703"/>
    </source>
</evidence>
<dbReference type="PANTHER" id="PTHR42732:SF2">
    <property type="entry name" value="BETA-MANNOSIDASE"/>
    <property type="match status" value="1"/>
</dbReference>
<evidence type="ECO:0000256" key="1">
    <source>
        <dbReference type="ARBA" id="ARBA00007401"/>
    </source>
</evidence>
<sequence>MKKHFLFSILLGWVFTLPCNAAQEGRQIKDLTSSSWSITLDKTAKWQNDKLYLPPVNPENLPINLPSGGWTLLDNPDTTGITLPATVEGTLWGYNGQTFGVTGNYTGVSWFHTRTFIPQSWKGKRIVLQVGSVRFRAEIFINRELSGYDLVNSTPFDINITPYVKYGKENEIAFRITDPNGNFNWKDSQLYTWGNYFTNPSHGFGGITGKVTLIATDPLYISDVFIKNKPQPHEIEVEISLDNGYADVQKGKEIQLEIMEHVSGKSIYKKEYSLPPLQTGSNTQTYHIALPKAKLWSIDSPNLYDLKVTVGNDNRSQRFGFRWFEIKDINGDKQFYLNGKRIVLRTAISWSFWPDNGIAPTDELARRQIEIAKKLGLNMLNFHRTIGAPNVLDYADELGLLYFEEPGGNQYSASRFNDGTEATAFYFGYRNEKLARMIKRDRNHPSLVIYNLHNERGAWPQRQDYDQMRMAHTIDPTRILTYNSSNGENPLNEPNARFKLHLLPYDTTFYDYGWYDRHHAGGPGCYHDNLYLGKDNYHRYSDHRDEIVYWGEDGAIGTPPRLQLIRDEILRTGHTRGWEADDYLKWYDAYACFLTERGFRDAFPTVDDLTRAMGNVSFYYQGRIIENIRISNTVDAYAVNGWESMKLENHSGIVDNYRNPKGDIETLAYYNRPLYLAVKMDRKVLSVGDTTTIDTYIVNEKNLKGKYTLNLTAKDESGQILDYHTVQVKVSGGSTYGECLHTGWKYVPKIAGYTTIEAMLYKNKTVAACGEDKLFAVQLNAEGISTNGSIADTTGTLNDFMQSFGINLPAYKKGIPSGDYLLVGAYEPTQWGSGMSDILEWVYKGHTLIIVDNPERWAEYLCDKEVLDYRGSKVLGKSWYGGNFFNRKHRIFKGLPSDCVFNWEYQCFAAYNRRRIGLRCENGEILVGCVSDHRKEVYSALTVIPAGRGQVIITTLDIPACIKGAKAYTAKVDTDGMNESMNTFNTTSKNRANIVGQQLLLNLLKEANHLE</sequence>
<comment type="similarity">
    <text evidence="1">Belongs to the glycosyl hydrolase 2 family.</text>
</comment>
<dbReference type="SUPFAM" id="SSF51445">
    <property type="entry name" value="(Trans)glycosidases"/>
    <property type="match status" value="1"/>
</dbReference>
<organism evidence="8 9">
    <name type="scientific">Candidatus Caccoplasma intestinavium</name>
    <dbReference type="NCBI Taxonomy" id="2840716"/>
    <lineage>
        <taxon>Bacteria</taxon>
        <taxon>Pseudomonadati</taxon>
        <taxon>Bacteroidota</taxon>
        <taxon>Bacteroidia</taxon>
        <taxon>Bacteroidales</taxon>
        <taxon>Bacteroidaceae</taxon>
        <taxon>Bacteroidaceae incertae sedis</taxon>
        <taxon>Candidatus Caccoplasma</taxon>
    </lineage>
</organism>
<dbReference type="Pfam" id="PF00703">
    <property type="entry name" value="Glyco_hydro_2"/>
    <property type="match status" value="1"/>
</dbReference>
<protein>
    <submittedName>
        <fullName evidence="8">Beta-glycosidase</fullName>
    </submittedName>
</protein>
<dbReference type="Proteomes" id="UP000886722">
    <property type="component" value="Unassembled WGS sequence"/>
</dbReference>
<reference evidence="8" key="2">
    <citation type="journal article" date="2021" name="PeerJ">
        <title>Extensive microbial diversity within the chicken gut microbiome revealed by metagenomics and culture.</title>
        <authorList>
            <person name="Gilroy R."/>
            <person name="Ravi A."/>
            <person name="Getino M."/>
            <person name="Pursley I."/>
            <person name="Horton D.L."/>
            <person name="Alikhan N.F."/>
            <person name="Baker D."/>
            <person name="Gharbi K."/>
            <person name="Hall N."/>
            <person name="Watson M."/>
            <person name="Adriaenssens E.M."/>
            <person name="Foster-Nyarko E."/>
            <person name="Jarju S."/>
            <person name="Secka A."/>
            <person name="Antonio M."/>
            <person name="Oren A."/>
            <person name="Chaudhuri R.R."/>
            <person name="La Ragione R."/>
            <person name="Hildebrand F."/>
            <person name="Pallen M.J."/>
        </authorList>
    </citation>
    <scope>NUCLEOTIDE SEQUENCE</scope>
    <source>
        <strain evidence="8">21143</strain>
    </source>
</reference>
<evidence type="ECO:0000313" key="9">
    <source>
        <dbReference type="Proteomes" id="UP000886722"/>
    </source>
</evidence>
<keyword evidence="3" id="KW-0326">Glycosidase</keyword>
<dbReference type="InterPro" id="IPR017853">
    <property type="entry name" value="GH"/>
</dbReference>
<dbReference type="InterPro" id="IPR008979">
    <property type="entry name" value="Galactose-bd-like_sf"/>
</dbReference>
<comment type="caution">
    <text evidence="8">The sequence shown here is derived from an EMBL/GenBank/DDBJ whole genome shotgun (WGS) entry which is preliminary data.</text>
</comment>
<dbReference type="PANTHER" id="PTHR42732">
    <property type="entry name" value="BETA-GALACTOSIDASE"/>
    <property type="match status" value="1"/>
</dbReference>
<feature type="domain" description="Glycoside hydrolase family 2 immunoglobulin-like beta-sandwich" evidence="5">
    <location>
        <begin position="220"/>
        <end position="322"/>
    </location>
</feature>
<dbReference type="Pfam" id="PF02836">
    <property type="entry name" value="Glyco_hydro_2_C"/>
    <property type="match status" value="1"/>
</dbReference>
<gene>
    <name evidence="8" type="ORF">IAD06_05380</name>
</gene>
<dbReference type="Gene3D" id="2.60.40.10">
    <property type="entry name" value="Immunoglobulins"/>
    <property type="match status" value="1"/>
</dbReference>
<dbReference type="GO" id="GO:0005975">
    <property type="term" value="P:carbohydrate metabolic process"/>
    <property type="evidence" value="ECO:0007669"/>
    <property type="project" value="InterPro"/>
</dbReference>
<dbReference type="GO" id="GO:0004553">
    <property type="term" value="F:hydrolase activity, hydrolyzing O-glycosyl compounds"/>
    <property type="evidence" value="ECO:0007669"/>
    <property type="project" value="InterPro"/>
</dbReference>
<proteinExistence type="inferred from homology"/>
<dbReference type="SUPFAM" id="SSF49303">
    <property type="entry name" value="beta-Galactosidase/glucuronidase domain"/>
    <property type="match status" value="1"/>
</dbReference>
<feature type="domain" description="Glycoside hydrolase family 2 catalytic" evidence="6">
    <location>
        <begin position="332"/>
        <end position="487"/>
    </location>
</feature>
<dbReference type="AlphaFoldDB" id="A0A9D1GEC1"/>
<dbReference type="InterPro" id="IPR006103">
    <property type="entry name" value="Glyco_hydro_2_cat"/>
</dbReference>
<dbReference type="Pfam" id="PF02837">
    <property type="entry name" value="Glyco_hydro_2_N"/>
    <property type="match status" value="1"/>
</dbReference>
<dbReference type="InterPro" id="IPR036156">
    <property type="entry name" value="Beta-gal/glucu_dom_sf"/>
</dbReference>
<dbReference type="InterPro" id="IPR006102">
    <property type="entry name" value="Ig-like_GH2"/>
</dbReference>
<dbReference type="Gene3D" id="3.20.20.80">
    <property type="entry name" value="Glycosidases"/>
    <property type="match status" value="1"/>
</dbReference>
<dbReference type="EMBL" id="DVKT01000040">
    <property type="protein sequence ID" value="HIT39450.1"/>
    <property type="molecule type" value="Genomic_DNA"/>
</dbReference>
<evidence type="ECO:0000259" key="7">
    <source>
        <dbReference type="Pfam" id="PF02837"/>
    </source>
</evidence>
<keyword evidence="2" id="KW-0378">Hydrolase</keyword>
<dbReference type="InterPro" id="IPR006104">
    <property type="entry name" value="Glyco_hydro_2_N"/>
</dbReference>
<evidence type="ECO:0000259" key="6">
    <source>
        <dbReference type="Pfam" id="PF02836"/>
    </source>
</evidence>